<organism evidence="3">
    <name type="scientific">Trichuris suis</name>
    <name type="common">pig whipworm</name>
    <dbReference type="NCBI Taxonomy" id="68888"/>
    <lineage>
        <taxon>Eukaryota</taxon>
        <taxon>Metazoa</taxon>
        <taxon>Ecdysozoa</taxon>
        <taxon>Nematoda</taxon>
        <taxon>Enoplea</taxon>
        <taxon>Dorylaimia</taxon>
        <taxon>Trichinellida</taxon>
        <taxon>Trichuridae</taxon>
        <taxon>Trichuris</taxon>
    </lineage>
</organism>
<gene>
    <name evidence="2" type="ORF">M513_02804</name>
    <name evidence="3" type="ORF">M514_02804</name>
</gene>
<proteinExistence type="predicted"/>
<dbReference type="EMBL" id="KL363194">
    <property type="protein sequence ID" value="KFD56349.1"/>
    <property type="molecule type" value="Genomic_DNA"/>
</dbReference>
<sequence>MLVSYGVKDLLTSMPVDIALNALETLLDVGPTLAQRTSLKTFHFNKLVSSCIKEVNYFPFQEEFFMQKSGPPTGSSLLPVLAEVFMNF</sequence>
<dbReference type="AlphaFoldDB" id="A0A085N2S8"/>
<evidence type="ECO:0000313" key="3">
    <source>
        <dbReference type="EMBL" id="KFD63774.1"/>
    </source>
</evidence>
<dbReference type="Proteomes" id="UP000030758">
    <property type="component" value="Unassembled WGS sequence"/>
</dbReference>
<feature type="domain" description="Reverse transcriptase" evidence="1">
    <location>
        <begin position="1"/>
        <end position="88"/>
    </location>
</feature>
<name>A0A085N2S8_9BILA</name>
<evidence type="ECO:0000313" key="4">
    <source>
        <dbReference type="Proteomes" id="UP000030764"/>
    </source>
</evidence>
<evidence type="ECO:0000313" key="2">
    <source>
        <dbReference type="EMBL" id="KFD56349.1"/>
    </source>
</evidence>
<reference evidence="3 4" key="1">
    <citation type="journal article" date="2014" name="Nat. Genet.">
        <title>Genome and transcriptome of the porcine whipworm Trichuris suis.</title>
        <authorList>
            <person name="Jex A.R."/>
            <person name="Nejsum P."/>
            <person name="Schwarz E.M."/>
            <person name="Hu L."/>
            <person name="Young N.D."/>
            <person name="Hall R.S."/>
            <person name="Korhonen P.K."/>
            <person name="Liao S."/>
            <person name="Thamsborg S."/>
            <person name="Xia J."/>
            <person name="Xu P."/>
            <person name="Wang S."/>
            <person name="Scheerlinck J.P."/>
            <person name="Hofmann A."/>
            <person name="Sternberg P.W."/>
            <person name="Wang J."/>
            <person name="Gasser R.B."/>
        </authorList>
    </citation>
    <scope>NUCLEOTIDE SEQUENCE [LARGE SCALE GENOMIC DNA]</scope>
    <source>
        <strain evidence="3">DCEP-RM93F</strain>
        <strain evidence="2">DCEP-RM93M</strain>
    </source>
</reference>
<dbReference type="InterPro" id="IPR000477">
    <property type="entry name" value="RT_dom"/>
</dbReference>
<evidence type="ECO:0000259" key="1">
    <source>
        <dbReference type="PROSITE" id="PS50878"/>
    </source>
</evidence>
<protein>
    <recommendedName>
        <fullName evidence="1">Reverse transcriptase domain-containing protein</fullName>
    </recommendedName>
</protein>
<dbReference type="Proteomes" id="UP000030764">
    <property type="component" value="Unassembled WGS sequence"/>
</dbReference>
<accession>A0A085N2S8</accession>
<keyword evidence="4" id="KW-1185">Reference proteome</keyword>
<dbReference type="PROSITE" id="PS50878">
    <property type="entry name" value="RT_POL"/>
    <property type="match status" value="1"/>
</dbReference>
<dbReference type="EMBL" id="KL367566">
    <property type="protein sequence ID" value="KFD63774.1"/>
    <property type="molecule type" value="Genomic_DNA"/>
</dbReference>